<dbReference type="EMBL" id="JACIBX010000004">
    <property type="protein sequence ID" value="MBB3711996.1"/>
    <property type="molecule type" value="Genomic_DNA"/>
</dbReference>
<dbReference type="Proteomes" id="UP000576152">
    <property type="component" value="Unassembled WGS sequence"/>
</dbReference>
<proteinExistence type="predicted"/>
<dbReference type="RefSeq" id="WP_183471554.1">
    <property type="nucleotide sequence ID" value="NZ_JACIBX010000004.1"/>
</dbReference>
<keyword evidence="2" id="KW-1185">Reference proteome</keyword>
<reference evidence="1 2" key="1">
    <citation type="submission" date="2020-08" db="EMBL/GenBank/DDBJ databases">
        <title>Genomic Encyclopedia of Type Strains, Phase III (KMG-III): the genomes of soil and plant-associated and newly described type strains.</title>
        <authorList>
            <person name="Whitman W."/>
        </authorList>
    </citation>
    <scope>NUCLEOTIDE SEQUENCE [LARGE SCALE GENOMIC DNA]</scope>
    <source>
        <strain evidence="1 2">CECT 8572</strain>
    </source>
</reference>
<gene>
    <name evidence="1" type="ORF">FHS00_001572</name>
</gene>
<protein>
    <submittedName>
        <fullName evidence="1">Uncharacterized protein</fullName>
    </submittedName>
</protein>
<evidence type="ECO:0000313" key="2">
    <source>
        <dbReference type="Proteomes" id="UP000576152"/>
    </source>
</evidence>
<name>A0ABR6HN61_9RHOB</name>
<sequence>MRALRHLPPLAHVALLAGFGLALDWSREPPMALVSARPQTGDAAPSAPGDRLFAFSGPRDYGDRLQEVAERPLFVHGRGKAVASAPPPAERPPETALEAPVQIFVRGTMVDAGGGQALLDIPDGEGEVWVRLGDSIAGWRVEEILVGSIRLSRDGENRTVRLFE</sequence>
<comment type="caution">
    <text evidence="1">The sequence shown here is derived from an EMBL/GenBank/DDBJ whole genome shotgun (WGS) entry which is preliminary data.</text>
</comment>
<organism evidence="1 2">
    <name type="scientific">Limimaricola variabilis</name>
    <dbReference type="NCBI Taxonomy" id="1492771"/>
    <lineage>
        <taxon>Bacteria</taxon>
        <taxon>Pseudomonadati</taxon>
        <taxon>Pseudomonadota</taxon>
        <taxon>Alphaproteobacteria</taxon>
        <taxon>Rhodobacterales</taxon>
        <taxon>Paracoccaceae</taxon>
        <taxon>Limimaricola</taxon>
    </lineage>
</organism>
<evidence type="ECO:0000313" key="1">
    <source>
        <dbReference type="EMBL" id="MBB3711996.1"/>
    </source>
</evidence>
<accession>A0ABR6HN61</accession>